<feature type="compositionally biased region" description="Acidic residues" evidence="1">
    <location>
        <begin position="383"/>
        <end position="392"/>
    </location>
</feature>
<name>A0A8S2TNI2_9BILA</name>
<feature type="non-terminal residue" evidence="2">
    <location>
        <position position="1"/>
    </location>
</feature>
<proteinExistence type="predicted"/>
<sequence length="1677" mass="191416">MFGSFTFSSNTTDPFINAAFISSENPFSLSISTSDKRLDDMFYDNKSEISSQSENFARSELINTDLNVLPCSNLFQIIKDINTLSILHTGVEKTIGKSNKENNIFNGTYSQDENLRNNNKQEEEKNLNHFIEINNDTSSQNSDNIQLDMEDDFDNIPIRHSLIGSTKINGDNNVFYSQFHKSPMNFSVITQTHEEIGNENYINSFDVDESIIFDQSLYTNEYQNGLNDYSSTRILSERKNNNLNILFENSIKNIDDDDDEEDEHDQKILSLTSMSHSSSLNSSYDTEPSSNSFDHVEQTNNISLKDKSIEDNDDVDDDDVMNWKDENILLSSSKSPIKDILPPHFIAHDTVGFIDSSKTPSESSERLSIGYEDDKNSDYELTNSEDIDYDPLDDQHSTGSLHETFDSDEFNTDNGHDPWIESTKQMNQVIDVRKTDNREYYPTSHISDNNELIIHDDNVRFTYMTSARSPVSDYDDSNFKLEIHLENDINQSQQLSSSQSSIMTLSSSSTSSELYNVNDDFSHNNIQQDNSVIVAMDADEIDENNKFLNSSNEFEPRITSSPYHDDIVENRLLESKSTDRLTVPIATTEFEDDNNNLSRIESDEIPAVVTLKQQYINDNTILKNLLFTQFSSSSNVNYLTDLRHISRTTGIVQDILDLRNLMIEHENDDEFVAVMHNPTMFEEVLHNNDIQQIHTNDDHKENEDDKNSIQKLQLFKQENQDLLNSVSMNEHQSTYLNIIDGHNEIPYPNVVLSHSINGNDVITNDGHKSTIVVNNSTREKIENEIDNNNDSYDNVTNNNNNNNNNIEQLVCIFNAIRLSSNINMIRNNSSSDDDDDLLQTLAKIHSINENVNRTPVEKVLKSSRDNNLLFSTIIDSQISNTNLLLDQKQDVETRSVQQSDEQDEENIIVNYINIKEAKLSPSLQQEREEENNFFKPNKHRFTLSNNHNHNTIITNMKRREEQDVNIKQHMEENNLFNNFSSSTAHNTGDVMKEEKRIFSQGKINEEDVDRKEKYTTFTNQINNDDDDNDIKKQDAFLHKQLKQNIEKKEEKNITLKYLQLDNKNSTNDSSTSTSFTLKDTIMTSISSSTNVSNKHLKSNDNTLDTLISVNNHIMDNLSTTLPIMNNEPQQQQSIEGLLQMASAVFLNPFNKKTETQSIDDNVTDKSKNFVSSTTKNQSSTFQNKDDDLVVQKPIDDFDTLWNETLSFLPDVKHLNETKNENLSEPLYVDNNSLNSFAWNDLKAIATTETTQSDQIDNIDQWLNHKTDEINKADKIQKSTRSSNTISDDLLVDFNDNNDNKQVKQTETFQFNKEHNGSTNPFSVNFHFNPATVVIDKLGKTLDEHDEMINEQLKKSDEHINDAKDKQNGFHPLFKLNESNINEMANPFGDTITQVNATNNDMADVSFVIQPINGTEQSEKSFDKTSTIESTSVPHIDSITANQSAITPILEQNEKLADNNVSSITHLEQDQVSHNTLKHQNDFLQQLDNTEGNAQQVDVKKNIFDEIKSSNIHQSNTDFSWNALLGENKQMTSSLNPFENNQQPDQLLNWNTADESNSIQSNSDSTKIPSTDAYTWEALFTDMNNTETTPTNLIGNIEQAPVKTTALLDTVDRHVKNNNSEHQLSDDTESNTQLIDTDDTQRISDWNGMNDSTEEANDSQSLDSYLNWVTEHLGENID</sequence>
<feature type="region of interest" description="Disordered" evidence="1">
    <location>
        <begin position="1616"/>
        <end position="1659"/>
    </location>
</feature>
<comment type="caution">
    <text evidence="2">The sequence shown here is derived from an EMBL/GenBank/DDBJ whole genome shotgun (WGS) entry which is preliminary data.</text>
</comment>
<feature type="region of interest" description="Disordered" evidence="1">
    <location>
        <begin position="354"/>
        <end position="420"/>
    </location>
</feature>
<gene>
    <name evidence="2" type="ORF">SRO942_LOCUS34159</name>
</gene>
<accession>A0A8S2TNI2</accession>
<dbReference type="EMBL" id="CAJOBC010083273">
    <property type="protein sequence ID" value="CAF4299183.1"/>
    <property type="molecule type" value="Genomic_DNA"/>
</dbReference>
<evidence type="ECO:0000313" key="2">
    <source>
        <dbReference type="EMBL" id="CAF4299183.1"/>
    </source>
</evidence>
<reference evidence="2" key="1">
    <citation type="submission" date="2021-02" db="EMBL/GenBank/DDBJ databases">
        <authorList>
            <person name="Nowell W R."/>
        </authorList>
    </citation>
    <scope>NUCLEOTIDE SEQUENCE</scope>
</reference>
<dbReference type="OrthoDB" id="10056664at2759"/>
<evidence type="ECO:0000313" key="3">
    <source>
        <dbReference type="Proteomes" id="UP000681722"/>
    </source>
</evidence>
<protein>
    <submittedName>
        <fullName evidence="2">Uncharacterized protein</fullName>
    </submittedName>
</protein>
<dbReference type="Proteomes" id="UP000681722">
    <property type="component" value="Unassembled WGS sequence"/>
</dbReference>
<evidence type="ECO:0000256" key="1">
    <source>
        <dbReference type="SAM" id="MobiDB-lite"/>
    </source>
</evidence>
<organism evidence="2 3">
    <name type="scientific">Didymodactylos carnosus</name>
    <dbReference type="NCBI Taxonomy" id="1234261"/>
    <lineage>
        <taxon>Eukaryota</taxon>
        <taxon>Metazoa</taxon>
        <taxon>Spiralia</taxon>
        <taxon>Gnathifera</taxon>
        <taxon>Rotifera</taxon>
        <taxon>Eurotatoria</taxon>
        <taxon>Bdelloidea</taxon>
        <taxon>Philodinida</taxon>
        <taxon>Philodinidae</taxon>
        <taxon>Didymodactylos</taxon>
    </lineage>
</organism>